<dbReference type="Proteomes" id="UP000284207">
    <property type="component" value="Unassembled WGS sequence"/>
</dbReference>
<dbReference type="EMBL" id="MOCA01000004">
    <property type="protein sequence ID" value="ROO00540.1"/>
    <property type="molecule type" value="Genomic_DNA"/>
</dbReference>
<reference evidence="2 3" key="1">
    <citation type="submission" date="2016-10" db="EMBL/GenBank/DDBJ databases">
        <title>Comparative genome analysis of multiple Pseudomonas spp. focuses on biocontrol and plant growth promoting traits.</title>
        <authorList>
            <person name="Tao X.-Y."/>
            <person name="Taylor C.G."/>
        </authorList>
    </citation>
    <scope>NUCLEOTIDE SEQUENCE [LARGE SCALE GENOMIC DNA]</scope>
    <source>
        <strain evidence="2 3">36B3</strain>
    </source>
</reference>
<evidence type="ECO:0000313" key="3">
    <source>
        <dbReference type="Proteomes" id="UP000284207"/>
    </source>
</evidence>
<protein>
    <submittedName>
        <fullName evidence="2">Uncharacterized protein</fullName>
    </submittedName>
</protein>
<gene>
    <name evidence="2" type="ORF">BK674_08145</name>
</gene>
<sequence>MKKVWLVIRSQSFMAVVALLSVIFAIYQTFIYERKGEIGVTIAPPAKVLDIHKAVGGLEVSYEGENLRDSKKTLWVISATIRNEGNAEIRKTDFDKNDPVGFFVEKGKIVDTPSLRTSIPYLQRNFKLSQVDNKITVSPSILEPGDTVFVSFLVLGDEVSPPSISALGKIAGSGDIQFKSSEDSHSNVTSDNLIFTDALWLQPLRMVIYTLFFIVTIAVIASLFAAVNAPVNAFKNLKNERRRRAAVDKFKRGEGVSREVRAAGLIYIEQGEVSLFRTAKILRKFRKRAELRRKLQGVCGGEELDKIVLSCYGIPFYGSKLISSLGEFGFAISDSATIEQIDDWLAELRELSAHLEIDLERDFTAEGWDQHPDNPVTREEISRMEAEDIKAMLEEKL</sequence>
<keyword evidence="1" id="KW-0812">Transmembrane</keyword>
<feature type="transmembrane region" description="Helical" evidence="1">
    <location>
        <begin position="206"/>
        <end position="234"/>
    </location>
</feature>
<keyword evidence="1" id="KW-1133">Transmembrane helix</keyword>
<comment type="caution">
    <text evidence="2">The sequence shown here is derived from an EMBL/GenBank/DDBJ whole genome shotgun (WGS) entry which is preliminary data.</text>
</comment>
<dbReference type="RefSeq" id="WP_123418344.1">
    <property type="nucleotide sequence ID" value="NZ_MOCA01000004.1"/>
</dbReference>
<accession>A0A423NQK1</accession>
<organism evidence="2 3">
    <name type="scientific">Pseudomonas moraviensis</name>
    <dbReference type="NCBI Taxonomy" id="321662"/>
    <lineage>
        <taxon>Bacteria</taxon>
        <taxon>Pseudomonadati</taxon>
        <taxon>Pseudomonadota</taxon>
        <taxon>Gammaproteobacteria</taxon>
        <taxon>Pseudomonadales</taxon>
        <taxon>Pseudomonadaceae</taxon>
        <taxon>Pseudomonas</taxon>
    </lineage>
</organism>
<dbReference type="AlphaFoldDB" id="A0A423NQK1"/>
<feature type="transmembrane region" description="Helical" evidence="1">
    <location>
        <begin position="12"/>
        <end position="31"/>
    </location>
</feature>
<proteinExistence type="predicted"/>
<evidence type="ECO:0000256" key="1">
    <source>
        <dbReference type="SAM" id="Phobius"/>
    </source>
</evidence>
<name>A0A423NQK1_9PSED</name>
<keyword evidence="1" id="KW-0472">Membrane</keyword>
<evidence type="ECO:0000313" key="2">
    <source>
        <dbReference type="EMBL" id="ROO00540.1"/>
    </source>
</evidence>